<dbReference type="PANTHER" id="PTHR43133:SF63">
    <property type="entry name" value="RNA POLYMERASE SIGMA FACTOR FECI-RELATED"/>
    <property type="match status" value="1"/>
</dbReference>
<evidence type="ECO:0000256" key="3">
    <source>
        <dbReference type="ARBA" id="ARBA00023082"/>
    </source>
</evidence>
<keyword evidence="3" id="KW-0731">Sigma factor</keyword>
<comment type="caution">
    <text evidence="8">The sequence shown here is derived from an EMBL/GenBank/DDBJ whole genome shotgun (WGS) entry which is preliminary data.</text>
</comment>
<sequence length="235" mass="26422">MNAAAHSYFEVPAEPAGSQQPPFVHDIGWRLHYYRRHDKFVETGCLKADGDLEAVFTSNRALLGRFVRARLRADDAVDDILQELWVKVHALEPGPIAEPLAYLYRMADNLVLDKKRAAARQMARDHAWSERRSNGALPDSDPAPNPERVAVARDFLNQVNARLKLLPARTVEIFHAVRIEKRPQKELAAELGVTISAIEKHLQRAYREVIIVREELECDSVASIPAVLEGVAHDA</sequence>
<feature type="domain" description="RNA polymerase sigma-70 region 2" evidence="6">
    <location>
        <begin position="58"/>
        <end position="120"/>
    </location>
</feature>
<keyword evidence="9" id="KW-1185">Reference proteome</keyword>
<evidence type="ECO:0000313" key="8">
    <source>
        <dbReference type="EMBL" id="MFD1765299.1"/>
    </source>
</evidence>
<dbReference type="InterPro" id="IPR013325">
    <property type="entry name" value="RNA_pol_sigma_r2"/>
</dbReference>
<evidence type="ECO:0000259" key="6">
    <source>
        <dbReference type="Pfam" id="PF04542"/>
    </source>
</evidence>
<dbReference type="SUPFAM" id="SSF88946">
    <property type="entry name" value="Sigma2 domain of RNA polymerase sigma factors"/>
    <property type="match status" value="1"/>
</dbReference>
<evidence type="ECO:0000256" key="5">
    <source>
        <dbReference type="SAM" id="MobiDB-lite"/>
    </source>
</evidence>
<dbReference type="EMBL" id="JBHUEL010000001">
    <property type="protein sequence ID" value="MFD1765299.1"/>
    <property type="molecule type" value="Genomic_DNA"/>
</dbReference>
<dbReference type="RefSeq" id="WP_381510478.1">
    <property type="nucleotide sequence ID" value="NZ_JBHUEL010000001.1"/>
</dbReference>
<dbReference type="Gene3D" id="1.10.1740.10">
    <property type="match status" value="1"/>
</dbReference>
<dbReference type="NCBIfam" id="TIGR02937">
    <property type="entry name" value="sigma70-ECF"/>
    <property type="match status" value="1"/>
</dbReference>
<feature type="region of interest" description="Disordered" evidence="5">
    <location>
        <begin position="123"/>
        <end position="144"/>
    </location>
</feature>
<dbReference type="InterPro" id="IPR007627">
    <property type="entry name" value="RNA_pol_sigma70_r2"/>
</dbReference>
<dbReference type="InterPro" id="IPR013249">
    <property type="entry name" value="RNA_pol_sigma70_r4_t2"/>
</dbReference>
<dbReference type="InterPro" id="IPR013324">
    <property type="entry name" value="RNA_pol_sigma_r3/r4-like"/>
</dbReference>
<organism evidence="8 9">
    <name type="scientific">Sphingorhabdus buctiana</name>
    <dbReference type="NCBI Taxonomy" id="1508805"/>
    <lineage>
        <taxon>Bacteria</taxon>
        <taxon>Pseudomonadati</taxon>
        <taxon>Pseudomonadota</taxon>
        <taxon>Alphaproteobacteria</taxon>
        <taxon>Sphingomonadales</taxon>
        <taxon>Sphingomonadaceae</taxon>
        <taxon>Sphingorhabdus</taxon>
    </lineage>
</organism>
<protein>
    <submittedName>
        <fullName evidence="8">RNA polymerase sigma factor</fullName>
    </submittedName>
</protein>
<comment type="similarity">
    <text evidence="1">Belongs to the sigma-70 factor family. ECF subfamily.</text>
</comment>
<dbReference type="Pfam" id="PF04542">
    <property type="entry name" value="Sigma70_r2"/>
    <property type="match status" value="1"/>
</dbReference>
<evidence type="ECO:0000256" key="2">
    <source>
        <dbReference type="ARBA" id="ARBA00023015"/>
    </source>
</evidence>
<dbReference type="SUPFAM" id="SSF88659">
    <property type="entry name" value="Sigma3 and sigma4 domains of RNA polymerase sigma factors"/>
    <property type="match status" value="1"/>
</dbReference>
<keyword evidence="4" id="KW-0804">Transcription</keyword>
<feature type="domain" description="RNA polymerase sigma factor 70 region 4 type 2" evidence="7">
    <location>
        <begin position="158"/>
        <end position="207"/>
    </location>
</feature>
<dbReference type="Pfam" id="PF08281">
    <property type="entry name" value="Sigma70_r4_2"/>
    <property type="match status" value="1"/>
</dbReference>
<dbReference type="InterPro" id="IPR014284">
    <property type="entry name" value="RNA_pol_sigma-70_dom"/>
</dbReference>
<dbReference type="Gene3D" id="1.10.10.10">
    <property type="entry name" value="Winged helix-like DNA-binding domain superfamily/Winged helix DNA-binding domain"/>
    <property type="match status" value="1"/>
</dbReference>
<accession>A0ABW4M8D5</accession>
<evidence type="ECO:0000259" key="7">
    <source>
        <dbReference type="Pfam" id="PF08281"/>
    </source>
</evidence>
<dbReference type="InterPro" id="IPR036388">
    <property type="entry name" value="WH-like_DNA-bd_sf"/>
</dbReference>
<proteinExistence type="inferred from homology"/>
<gene>
    <name evidence="8" type="ORF">ACFSAG_00385</name>
</gene>
<dbReference type="InterPro" id="IPR039425">
    <property type="entry name" value="RNA_pol_sigma-70-like"/>
</dbReference>
<reference evidence="9" key="1">
    <citation type="journal article" date="2019" name="Int. J. Syst. Evol. Microbiol.">
        <title>The Global Catalogue of Microorganisms (GCM) 10K type strain sequencing project: providing services to taxonomists for standard genome sequencing and annotation.</title>
        <authorList>
            <consortium name="The Broad Institute Genomics Platform"/>
            <consortium name="The Broad Institute Genome Sequencing Center for Infectious Disease"/>
            <person name="Wu L."/>
            <person name="Ma J."/>
        </authorList>
    </citation>
    <scope>NUCLEOTIDE SEQUENCE [LARGE SCALE GENOMIC DNA]</scope>
    <source>
        <strain evidence="9">CGMCC 1.12449</strain>
    </source>
</reference>
<name>A0ABW4M8D5_9SPHN</name>
<keyword evidence="2" id="KW-0805">Transcription regulation</keyword>
<dbReference type="Proteomes" id="UP001597215">
    <property type="component" value="Unassembled WGS sequence"/>
</dbReference>
<feature type="compositionally biased region" description="Basic and acidic residues" evidence="5">
    <location>
        <begin position="123"/>
        <end position="133"/>
    </location>
</feature>
<evidence type="ECO:0000256" key="1">
    <source>
        <dbReference type="ARBA" id="ARBA00010641"/>
    </source>
</evidence>
<evidence type="ECO:0000313" key="9">
    <source>
        <dbReference type="Proteomes" id="UP001597215"/>
    </source>
</evidence>
<dbReference type="PANTHER" id="PTHR43133">
    <property type="entry name" value="RNA POLYMERASE ECF-TYPE SIGMA FACTO"/>
    <property type="match status" value="1"/>
</dbReference>
<evidence type="ECO:0000256" key="4">
    <source>
        <dbReference type="ARBA" id="ARBA00023163"/>
    </source>
</evidence>